<evidence type="ECO:0000256" key="3">
    <source>
        <dbReference type="ARBA" id="ARBA00023125"/>
    </source>
</evidence>
<evidence type="ECO:0000256" key="2">
    <source>
        <dbReference type="ARBA" id="ARBA00023015"/>
    </source>
</evidence>
<comment type="similarity">
    <text evidence="1">Belongs to the LysR transcriptional regulatory family.</text>
</comment>
<dbReference type="Pfam" id="PF00126">
    <property type="entry name" value="HTH_1"/>
    <property type="match status" value="1"/>
</dbReference>
<dbReference type="InterPro" id="IPR036388">
    <property type="entry name" value="WH-like_DNA-bd_sf"/>
</dbReference>
<evidence type="ECO:0000259" key="5">
    <source>
        <dbReference type="PROSITE" id="PS50931"/>
    </source>
</evidence>
<dbReference type="InterPro" id="IPR005119">
    <property type="entry name" value="LysR_subst-bd"/>
</dbReference>
<keyword evidence="4" id="KW-0804">Transcription</keyword>
<accession>A0ABP9EYH2</accession>
<dbReference type="RefSeq" id="WP_345335006.1">
    <property type="nucleotide sequence ID" value="NZ_BAABJZ010000024.1"/>
</dbReference>
<evidence type="ECO:0000313" key="6">
    <source>
        <dbReference type="EMBL" id="GAA4883942.1"/>
    </source>
</evidence>
<evidence type="ECO:0000256" key="1">
    <source>
        <dbReference type="ARBA" id="ARBA00009437"/>
    </source>
</evidence>
<dbReference type="InterPro" id="IPR058163">
    <property type="entry name" value="LysR-type_TF_proteobact-type"/>
</dbReference>
<dbReference type="PANTHER" id="PTHR30537:SF21">
    <property type="entry name" value="HTH-TYPE TRANSCRIPTIONAL REGULATOR SINR-RELATED"/>
    <property type="match status" value="1"/>
</dbReference>
<dbReference type="PROSITE" id="PS50931">
    <property type="entry name" value="HTH_LYSR"/>
    <property type="match status" value="1"/>
</dbReference>
<comment type="caution">
    <text evidence="6">The sequence shown here is derived from an EMBL/GenBank/DDBJ whole genome shotgun (WGS) entry which is preliminary data.</text>
</comment>
<proteinExistence type="inferred from homology"/>
<gene>
    <name evidence="6" type="ORF">GCM10023333_17770</name>
</gene>
<sequence length="295" mass="32715">MKALQDLKIFLHTAQHGSLSAAARQLGISPAVASAALKRLETELGTPLLIRSTRQLRLTQQGEAFLQHAQQAVALLEQGMRGLQGEQAQFRGVLQLSASSGLGRHQLQPVLAALHRTHPQMTLKLQISDRLADLYAQPVDVALRYGDPEDSDLIAQAVNRHNRRVLCAAPSYVDEYGEPDSLDALKQHRCLSYMLANSHYDRWRIEEGGKRHSIKINTVRYADDGDVVRQWACEGAGIAYKSELEIADDVQAGRLVTLSPERWGEPAPLYLISPGRHQLTPIVRELHQRLLAALA</sequence>
<dbReference type="Proteomes" id="UP001499988">
    <property type="component" value="Unassembled WGS sequence"/>
</dbReference>
<evidence type="ECO:0000256" key="4">
    <source>
        <dbReference type="ARBA" id="ARBA00023163"/>
    </source>
</evidence>
<dbReference type="Gene3D" id="1.10.10.10">
    <property type="entry name" value="Winged helix-like DNA-binding domain superfamily/Winged helix DNA-binding domain"/>
    <property type="match status" value="1"/>
</dbReference>
<keyword evidence="2" id="KW-0805">Transcription regulation</keyword>
<reference evidence="7" key="1">
    <citation type="journal article" date="2019" name="Int. J. Syst. Evol. Microbiol.">
        <title>The Global Catalogue of Microorganisms (GCM) 10K type strain sequencing project: providing services to taxonomists for standard genome sequencing and annotation.</title>
        <authorList>
            <consortium name="The Broad Institute Genomics Platform"/>
            <consortium name="The Broad Institute Genome Sequencing Center for Infectious Disease"/>
            <person name="Wu L."/>
            <person name="Ma J."/>
        </authorList>
    </citation>
    <scope>NUCLEOTIDE SEQUENCE [LARGE SCALE GENOMIC DNA]</scope>
    <source>
        <strain evidence="7">JCM 18401</strain>
    </source>
</reference>
<keyword evidence="7" id="KW-1185">Reference proteome</keyword>
<name>A0ABP9EYH2_9GAMM</name>
<dbReference type="CDD" id="cd08422">
    <property type="entry name" value="PBP2_CrgA_like"/>
    <property type="match status" value="1"/>
</dbReference>
<feature type="domain" description="HTH lysR-type" evidence="5">
    <location>
        <begin position="1"/>
        <end position="59"/>
    </location>
</feature>
<dbReference type="InterPro" id="IPR036390">
    <property type="entry name" value="WH_DNA-bd_sf"/>
</dbReference>
<dbReference type="InterPro" id="IPR000847">
    <property type="entry name" value="LysR_HTH_N"/>
</dbReference>
<organism evidence="6 7">
    <name type="scientific">Ferrimonas pelagia</name>
    <dbReference type="NCBI Taxonomy" id="1177826"/>
    <lineage>
        <taxon>Bacteria</taxon>
        <taxon>Pseudomonadati</taxon>
        <taxon>Pseudomonadota</taxon>
        <taxon>Gammaproteobacteria</taxon>
        <taxon>Alteromonadales</taxon>
        <taxon>Ferrimonadaceae</taxon>
        <taxon>Ferrimonas</taxon>
    </lineage>
</organism>
<dbReference type="SUPFAM" id="SSF53850">
    <property type="entry name" value="Periplasmic binding protein-like II"/>
    <property type="match status" value="1"/>
</dbReference>
<keyword evidence="3" id="KW-0238">DNA-binding</keyword>
<evidence type="ECO:0000313" key="7">
    <source>
        <dbReference type="Proteomes" id="UP001499988"/>
    </source>
</evidence>
<protein>
    <submittedName>
        <fullName evidence="6">LysR family transcriptional regulator</fullName>
    </submittedName>
</protein>
<dbReference type="EMBL" id="BAABJZ010000024">
    <property type="protein sequence ID" value="GAA4883942.1"/>
    <property type="molecule type" value="Genomic_DNA"/>
</dbReference>
<dbReference type="Gene3D" id="3.40.190.290">
    <property type="match status" value="1"/>
</dbReference>
<dbReference type="SUPFAM" id="SSF46785">
    <property type="entry name" value="Winged helix' DNA-binding domain"/>
    <property type="match status" value="1"/>
</dbReference>
<dbReference type="PANTHER" id="PTHR30537">
    <property type="entry name" value="HTH-TYPE TRANSCRIPTIONAL REGULATOR"/>
    <property type="match status" value="1"/>
</dbReference>
<dbReference type="Pfam" id="PF03466">
    <property type="entry name" value="LysR_substrate"/>
    <property type="match status" value="1"/>
</dbReference>